<proteinExistence type="predicted"/>
<accession>A0AAN7JJ17</accession>
<sequence length="101" mass="11432">MAEHEEAKGESVIEEEEIQNHDDSSSSDSDDEKSAPSEVKAKIYRLFGRERPVHHVLGGGKPADVFLWRNKYQLELTALQQHCGFCLSFLSTTCSLWFVTC</sequence>
<comment type="caution">
    <text evidence="2">The sequence shown here is derived from an EMBL/GenBank/DDBJ whole genome shotgun (WGS) entry which is preliminary data.</text>
</comment>
<dbReference type="EMBL" id="JAXIOK010000022">
    <property type="protein sequence ID" value="KAK4744923.1"/>
    <property type="molecule type" value="Genomic_DNA"/>
</dbReference>
<protein>
    <submittedName>
        <fullName evidence="2">Uncharacterized protein</fullName>
    </submittedName>
</protein>
<evidence type="ECO:0000256" key="1">
    <source>
        <dbReference type="SAM" id="MobiDB-lite"/>
    </source>
</evidence>
<dbReference type="Proteomes" id="UP001345219">
    <property type="component" value="Chromosome 9"/>
</dbReference>
<organism evidence="2 3">
    <name type="scientific">Trapa incisa</name>
    <dbReference type="NCBI Taxonomy" id="236973"/>
    <lineage>
        <taxon>Eukaryota</taxon>
        <taxon>Viridiplantae</taxon>
        <taxon>Streptophyta</taxon>
        <taxon>Embryophyta</taxon>
        <taxon>Tracheophyta</taxon>
        <taxon>Spermatophyta</taxon>
        <taxon>Magnoliopsida</taxon>
        <taxon>eudicotyledons</taxon>
        <taxon>Gunneridae</taxon>
        <taxon>Pentapetalae</taxon>
        <taxon>rosids</taxon>
        <taxon>malvids</taxon>
        <taxon>Myrtales</taxon>
        <taxon>Lythraceae</taxon>
        <taxon>Trapa</taxon>
    </lineage>
</organism>
<gene>
    <name evidence="2" type="ORF">SAY87_011235</name>
</gene>
<dbReference type="AlphaFoldDB" id="A0AAN7JJ17"/>
<feature type="region of interest" description="Disordered" evidence="1">
    <location>
        <begin position="1"/>
        <end position="37"/>
    </location>
</feature>
<name>A0AAN7JJ17_9MYRT</name>
<feature type="compositionally biased region" description="Basic and acidic residues" evidence="1">
    <location>
        <begin position="1"/>
        <end position="11"/>
    </location>
</feature>
<keyword evidence="3" id="KW-1185">Reference proteome</keyword>
<evidence type="ECO:0000313" key="3">
    <source>
        <dbReference type="Proteomes" id="UP001345219"/>
    </source>
</evidence>
<reference evidence="2 3" key="1">
    <citation type="journal article" date="2023" name="Hortic Res">
        <title>Pangenome of water caltrop reveals structural variations and asymmetric subgenome divergence after allopolyploidization.</title>
        <authorList>
            <person name="Zhang X."/>
            <person name="Chen Y."/>
            <person name="Wang L."/>
            <person name="Yuan Y."/>
            <person name="Fang M."/>
            <person name="Shi L."/>
            <person name="Lu R."/>
            <person name="Comes H.P."/>
            <person name="Ma Y."/>
            <person name="Chen Y."/>
            <person name="Huang G."/>
            <person name="Zhou Y."/>
            <person name="Zheng Z."/>
            <person name="Qiu Y."/>
        </authorList>
    </citation>
    <scope>NUCLEOTIDE SEQUENCE [LARGE SCALE GENOMIC DNA]</scope>
    <source>
        <tissue evidence="2">Roots</tissue>
    </source>
</reference>
<evidence type="ECO:0000313" key="2">
    <source>
        <dbReference type="EMBL" id="KAK4744923.1"/>
    </source>
</evidence>